<dbReference type="GO" id="GO:0008234">
    <property type="term" value="F:cysteine-type peptidase activity"/>
    <property type="evidence" value="ECO:0007669"/>
    <property type="project" value="UniProtKB-KW"/>
</dbReference>
<evidence type="ECO:0000313" key="6">
    <source>
        <dbReference type="EMBL" id="HIV85836.1"/>
    </source>
</evidence>
<keyword evidence="2" id="KW-0645">Protease</keyword>
<feature type="domain" description="NlpC/P60" evidence="5">
    <location>
        <begin position="23"/>
        <end position="160"/>
    </location>
</feature>
<dbReference type="InterPro" id="IPR000064">
    <property type="entry name" value="NLP_P60_dom"/>
</dbReference>
<proteinExistence type="inferred from homology"/>
<dbReference type="InterPro" id="IPR051202">
    <property type="entry name" value="Peptidase_C40"/>
</dbReference>
<evidence type="ECO:0000256" key="4">
    <source>
        <dbReference type="ARBA" id="ARBA00022807"/>
    </source>
</evidence>
<keyword evidence="4" id="KW-0788">Thiol protease</keyword>
<dbReference type="AlphaFoldDB" id="A0A9D1PQ41"/>
<gene>
    <name evidence="6" type="ORF">H9900_03390</name>
</gene>
<evidence type="ECO:0000256" key="2">
    <source>
        <dbReference type="ARBA" id="ARBA00022670"/>
    </source>
</evidence>
<name>A0A9D1PQ41_9FIRM</name>
<evidence type="ECO:0000259" key="5">
    <source>
        <dbReference type="PROSITE" id="PS51935"/>
    </source>
</evidence>
<reference evidence="6" key="1">
    <citation type="journal article" date="2021" name="PeerJ">
        <title>Extensive microbial diversity within the chicken gut microbiome revealed by metagenomics and culture.</title>
        <authorList>
            <person name="Gilroy R."/>
            <person name="Ravi A."/>
            <person name="Getino M."/>
            <person name="Pursley I."/>
            <person name="Horton D.L."/>
            <person name="Alikhan N.F."/>
            <person name="Baker D."/>
            <person name="Gharbi K."/>
            <person name="Hall N."/>
            <person name="Watson M."/>
            <person name="Adriaenssens E.M."/>
            <person name="Foster-Nyarko E."/>
            <person name="Jarju S."/>
            <person name="Secka A."/>
            <person name="Antonio M."/>
            <person name="Oren A."/>
            <person name="Chaudhuri R.R."/>
            <person name="La Ragione R."/>
            <person name="Hildebrand F."/>
            <person name="Pallen M.J."/>
        </authorList>
    </citation>
    <scope>NUCLEOTIDE SEQUENCE</scope>
    <source>
        <strain evidence="6">5790</strain>
    </source>
</reference>
<dbReference type="Gene3D" id="3.90.1720.10">
    <property type="entry name" value="endopeptidase domain like (from Nostoc punctiforme)"/>
    <property type="match status" value="1"/>
</dbReference>
<keyword evidence="3" id="KW-0378">Hydrolase</keyword>
<dbReference type="Pfam" id="PF00877">
    <property type="entry name" value="NLPC_P60"/>
    <property type="match status" value="1"/>
</dbReference>
<sequence length="160" mass="17390">MKRIIFLAIIFICAALSSKPHDARGSELVGFARRNCLGKPYSVSERLGPDSFDCSGLLWYVCNSLNIEMSNGNTDSQMSYGTEVGIDALKDRCAGLEVGDILFFDYEADGVSDHTAIYAGDEKIIHAVSRGVSEDTLSGRTGLSGGQEYYDAVCSVRRLK</sequence>
<dbReference type="PANTHER" id="PTHR47053:SF1">
    <property type="entry name" value="MUREIN DD-ENDOPEPTIDASE MEPH-RELATED"/>
    <property type="match status" value="1"/>
</dbReference>
<dbReference type="Proteomes" id="UP000824162">
    <property type="component" value="Unassembled WGS sequence"/>
</dbReference>
<reference evidence="6" key="2">
    <citation type="submission" date="2021-04" db="EMBL/GenBank/DDBJ databases">
        <authorList>
            <person name="Gilroy R."/>
        </authorList>
    </citation>
    <scope>NUCLEOTIDE SEQUENCE</scope>
    <source>
        <strain evidence="6">5790</strain>
    </source>
</reference>
<protein>
    <submittedName>
        <fullName evidence="6">C40 family peptidase</fullName>
    </submittedName>
</protein>
<comment type="caution">
    <text evidence="6">The sequence shown here is derived from an EMBL/GenBank/DDBJ whole genome shotgun (WGS) entry which is preliminary data.</text>
</comment>
<dbReference type="SUPFAM" id="SSF54001">
    <property type="entry name" value="Cysteine proteinases"/>
    <property type="match status" value="1"/>
</dbReference>
<dbReference type="InterPro" id="IPR038765">
    <property type="entry name" value="Papain-like_cys_pep_sf"/>
</dbReference>
<evidence type="ECO:0000256" key="3">
    <source>
        <dbReference type="ARBA" id="ARBA00022801"/>
    </source>
</evidence>
<organism evidence="6 7">
    <name type="scientific">Candidatus Monoglobus merdigallinarum</name>
    <dbReference type="NCBI Taxonomy" id="2838698"/>
    <lineage>
        <taxon>Bacteria</taxon>
        <taxon>Bacillati</taxon>
        <taxon>Bacillota</taxon>
        <taxon>Clostridia</taxon>
        <taxon>Monoglobales</taxon>
        <taxon>Monoglobaceae</taxon>
        <taxon>Monoglobus</taxon>
    </lineage>
</organism>
<dbReference type="PROSITE" id="PS51935">
    <property type="entry name" value="NLPC_P60"/>
    <property type="match status" value="1"/>
</dbReference>
<comment type="similarity">
    <text evidence="1">Belongs to the peptidase C40 family.</text>
</comment>
<dbReference type="GO" id="GO:0006508">
    <property type="term" value="P:proteolysis"/>
    <property type="evidence" value="ECO:0007669"/>
    <property type="project" value="UniProtKB-KW"/>
</dbReference>
<evidence type="ECO:0000256" key="1">
    <source>
        <dbReference type="ARBA" id="ARBA00007074"/>
    </source>
</evidence>
<dbReference type="PANTHER" id="PTHR47053">
    <property type="entry name" value="MUREIN DD-ENDOPEPTIDASE MEPH-RELATED"/>
    <property type="match status" value="1"/>
</dbReference>
<accession>A0A9D1PQ41</accession>
<evidence type="ECO:0000313" key="7">
    <source>
        <dbReference type="Proteomes" id="UP000824162"/>
    </source>
</evidence>
<dbReference type="EMBL" id="DXIJ01000065">
    <property type="protein sequence ID" value="HIV85836.1"/>
    <property type="molecule type" value="Genomic_DNA"/>
</dbReference>